<dbReference type="GO" id="GO:0005886">
    <property type="term" value="C:plasma membrane"/>
    <property type="evidence" value="ECO:0007669"/>
    <property type="project" value="UniProtKB-SubCell"/>
</dbReference>
<feature type="transmembrane region" description="Helical" evidence="8">
    <location>
        <begin position="62"/>
        <end position="86"/>
    </location>
</feature>
<keyword evidence="5 8" id="KW-0812">Transmembrane</keyword>
<keyword evidence="4" id="KW-1003">Cell membrane</keyword>
<proteinExistence type="inferred from homology"/>
<dbReference type="Gene3D" id="1.10.3720.10">
    <property type="entry name" value="MetI-like"/>
    <property type="match status" value="1"/>
</dbReference>
<comment type="subcellular location">
    <subcellularLocation>
        <location evidence="1">Cell membrane</location>
        <topology evidence="1">Multi-pass membrane protein</topology>
    </subcellularLocation>
</comment>
<sequence>MVNRLKKFFSGTYLGLMLVFLYAPILILIIFSFNQSKTLGNWTGFTFNWYRQLFSTPEITDALVVTLSVAAISSIIATVLGTLAAIGLHAMKRRDRMLLENISQLPMVNPDLVTGISLMLLFLFVGLRDGYVRLLIAHITFNLPYVIFSVLPKLKQSSDMLYEAALDLGCTPMQAIQKVVIPDIMPGIVSGLIMAFTLSLDDFVISFFAGNGVDNLSMYIYASARRGVNPALSTIIFVPVVTLLLIVNLKSIREERNAELQSKKVGMKR</sequence>
<feature type="domain" description="ABC transmembrane type-1" evidence="9">
    <location>
        <begin position="63"/>
        <end position="247"/>
    </location>
</feature>
<dbReference type="InterPro" id="IPR051789">
    <property type="entry name" value="Bact_Polyamine_Transport"/>
</dbReference>
<dbReference type="AlphaFoldDB" id="A0A645DPB1"/>
<evidence type="ECO:0000313" key="10">
    <source>
        <dbReference type="EMBL" id="MPM91085.1"/>
    </source>
</evidence>
<comment type="similarity">
    <text evidence="2">Belongs to the binding-protein-dependent transport system permease family. CysTW subfamily.</text>
</comment>
<name>A0A645DPB1_9ZZZZ</name>
<evidence type="ECO:0000256" key="5">
    <source>
        <dbReference type="ARBA" id="ARBA00022692"/>
    </source>
</evidence>
<evidence type="ECO:0000256" key="2">
    <source>
        <dbReference type="ARBA" id="ARBA00007069"/>
    </source>
</evidence>
<dbReference type="EMBL" id="VSSQ01038198">
    <property type="protein sequence ID" value="MPM91085.1"/>
    <property type="molecule type" value="Genomic_DNA"/>
</dbReference>
<reference evidence="10" key="1">
    <citation type="submission" date="2019-08" db="EMBL/GenBank/DDBJ databases">
        <authorList>
            <person name="Kucharzyk K."/>
            <person name="Murdoch R.W."/>
            <person name="Higgins S."/>
            <person name="Loffler F."/>
        </authorList>
    </citation>
    <scope>NUCLEOTIDE SEQUENCE</scope>
</reference>
<evidence type="ECO:0000256" key="6">
    <source>
        <dbReference type="ARBA" id="ARBA00022989"/>
    </source>
</evidence>
<evidence type="ECO:0000256" key="3">
    <source>
        <dbReference type="ARBA" id="ARBA00022448"/>
    </source>
</evidence>
<feature type="transmembrane region" description="Helical" evidence="8">
    <location>
        <begin position="188"/>
        <end position="210"/>
    </location>
</feature>
<dbReference type="SUPFAM" id="SSF161098">
    <property type="entry name" value="MetI-like"/>
    <property type="match status" value="1"/>
</dbReference>
<keyword evidence="6 8" id="KW-1133">Transmembrane helix</keyword>
<evidence type="ECO:0000256" key="1">
    <source>
        <dbReference type="ARBA" id="ARBA00004651"/>
    </source>
</evidence>
<feature type="transmembrane region" description="Helical" evidence="8">
    <location>
        <begin position="107"/>
        <end position="125"/>
    </location>
</feature>
<feature type="transmembrane region" description="Helical" evidence="8">
    <location>
        <begin position="230"/>
        <end position="249"/>
    </location>
</feature>
<organism evidence="10">
    <name type="scientific">bioreactor metagenome</name>
    <dbReference type="NCBI Taxonomy" id="1076179"/>
    <lineage>
        <taxon>unclassified sequences</taxon>
        <taxon>metagenomes</taxon>
        <taxon>ecological metagenomes</taxon>
    </lineage>
</organism>
<keyword evidence="7 8" id="KW-0472">Membrane</keyword>
<evidence type="ECO:0000256" key="7">
    <source>
        <dbReference type="ARBA" id="ARBA00023136"/>
    </source>
</evidence>
<feature type="transmembrane region" description="Helical" evidence="8">
    <location>
        <begin position="131"/>
        <end position="151"/>
    </location>
</feature>
<keyword evidence="3" id="KW-0813">Transport</keyword>
<comment type="caution">
    <text evidence="10">The sequence shown here is derived from an EMBL/GenBank/DDBJ whole genome shotgun (WGS) entry which is preliminary data.</text>
</comment>
<dbReference type="PANTHER" id="PTHR43848:SF2">
    <property type="entry name" value="PUTRESCINE TRANSPORT SYSTEM PERMEASE PROTEIN POTI"/>
    <property type="match status" value="1"/>
</dbReference>
<evidence type="ECO:0000256" key="8">
    <source>
        <dbReference type="SAM" id="Phobius"/>
    </source>
</evidence>
<dbReference type="Pfam" id="PF00528">
    <property type="entry name" value="BPD_transp_1"/>
    <property type="match status" value="1"/>
</dbReference>
<evidence type="ECO:0000259" key="9">
    <source>
        <dbReference type="PROSITE" id="PS50928"/>
    </source>
</evidence>
<dbReference type="InterPro" id="IPR035906">
    <property type="entry name" value="MetI-like_sf"/>
</dbReference>
<evidence type="ECO:0000256" key="4">
    <source>
        <dbReference type="ARBA" id="ARBA00022475"/>
    </source>
</evidence>
<dbReference type="PROSITE" id="PS50928">
    <property type="entry name" value="ABC_TM1"/>
    <property type="match status" value="1"/>
</dbReference>
<gene>
    <name evidence="10" type="ORF">SDC9_138211</name>
</gene>
<protein>
    <recommendedName>
        <fullName evidence="9">ABC transmembrane type-1 domain-containing protein</fullName>
    </recommendedName>
</protein>
<dbReference type="GO" id="GO:0055085">
    <property type="term" value="P:transmembrane transport"/>
    <property type="evidence" value="ECO:0007669"/>
    <property type="project" value="InterPro"/>
</dbReference>
<feature type="transmembrane region" description="Helical" evidence="8">
    <location>
        <begin position="12"/>
        <end position="33"/>
    </location>
</feature>
<dbReference type="CDD" id="cd06261">
    <property type="entry name" value="TM_PBP2"/>
    <property type="match status" value="1"/>
</dbReference>
<dbReference type="InterPro" id="IPR000515">
    <property type="entry name" value="MetI-like"/>
</dbReference>
<accession>A0A645DPB1</accession>
<dbReference type="PANTHER" id="PTHR43848">
    <property type="entry name" value="PUTRESCINE TRANSPORT SYSTEM PERMEASE PROTEIN POTI"/>
    <property type="match status" value="1"/>
</dbReference>